<reference evidence="2 3" key="1">
    <citation type="submission" date="2020-04" db="EMBL/GenBank/DDBJ databases">
        <authorList>
            <person name="Basu S."/>
            <person name="Maruthanayagam V."/>
            <person name="Chakraborty S."/>
            <person name="Pramanik A."/>
            <person name="Mukherjee J."/>
            <person name="Brink B."/>
        </authorList>
    </citation>
    <scope>NUCLEOTIDE SEQUENCE [LARGE SCALE GENOMIC DNA]</scope>
    <source>
        <strain evidence="2 3">AP17</strain>
    </source>
</reference>
<dbReference type="PANTHER" id="PTHR33490:SF6">
    <property type="entry name" value="SLL1049 PROTEIN"/>
    <property type="match status" value="1"/>
</dbReference>
<accession>A0A6H1TTW5</accession>
<evidence type="ECO:0000313" key="2">
    <source>
        <dbReference type="EMBL" id="QIZ69390.1"/>
    </source>
</evidence>
<dbReference type="SMART" id="SM00460">
    <property type="entry name" value="TGc"/>
    <property type="match status" value="1"/>
</dbReference>
<dbReference type="InterPro" id="IPR038765">
    <property type="entry name" value="Papain-like_cys_pep_sf"/>
</dbReference>
<dbReference type="InterPro" id="IPR002931">
    <property type="entry name" value="Transglutaminase-like"/>
</dbReference>
<keyword evidence="3" id="KW-1185">Reference proteome</keyword>
<dbReference type="InterPro" id="IPR015943">
    <property type="entry name" value="WD40/YVTN_repeat-like_dom_sf"/>
</dbReference>
<evidence type="ECO:0000259" key="1">
    <source>
        <dbReference type="SMART" id="SM00460"/>
    </source>
</evidence>
<dbReference type="Gene3D" id="2.130.10.10">
    <property type="entry name" value="YVTN repeat-like/Quinoprotein amine dehydrogenase"/>
    <property type="match status" value="1"/>
</dbReference>
<protein>
    <submittedName>
        <fullName evidence="2">Transglutaminase domain-containing protein</fullName>
    </submittedName>
</protein>
<proteinExistence type="predicted"/>
<feature type="domain" description="Transglutaminase-like" evidence="1">
    <location>
        <begin position="427"/>
        <end position="497"/>
    </location>
</feature>
<dbReference type="Pfam" id="PF01841">
    <property type="entry name" value="Transglut_core"/>
    <property type="match status" value="1"/>
</dbReference>
<dbReference type="EMBL" id="CP051167">
    <property type="protein sequence ID" value="QIZ69390.1"/>
    <property type="molecule type" value="Genomic_DNA"/>
</dbReference>
<dbReference type="SUPFAM" id="SSF54001">
    <property type="entry name" value="Cysteine proteinases"/>
    <property type="match status" value="1"/>
</dbReference>
<dbReference type="Gene3D" id="3.10.620.30">
    <property type="match status" value="1"/>
</dbReference>
<dbReference type="KEGG" id="oxy:HCG48_01340"/>
<dbReference type="AlphaFoldDB" id="A0A6H1TTW5"/>
<name>A0A6H1TTW5_9CYAN</name>
<gene>
    <name evidence="2" type="ORF">HCG48_01340</name>
</gene>
<dbReference type="PANTHER" id="PTHR33490">
    <property type="entry name" value="BLR5614 PROTEIN-RELATED"/>
    <property type="match status" value="1"/>
</dbReference>
<sequence>MSSDSPVLPPQTRADLRTVRPFGVYRLHGLTFLGDRAIAVDSVRGHLLEIDLTTENTTILNPYQVSDFLDVRGLAFWQESLWLTREDTVYCCPDARDRLGREPLKFEEFARLGDRLSGVAVWESAVYVSCQRAGYIYILNRNSGEIITQFYAPGIGEENLAVSEEDLWICDSEEQTIYCMDRATGDLRYNLLTPYSHPTAIAFDPRQVSAHRLLHVAYAEEEIYIRDDPNASNPHQVSFRDRTFIHPVCFQYHPQQHYTLSNGYLVEMSYVEELSPLEPVQFEKLDWRIALPADTARQRLKEVRAIGMPFEEETERGQRFAVFKFDTLQQDEARIFGWKALVELYSIKYHLTPRDVEDLPELPEEFKQLYLVDNDQLAMNSDIVRQAAREAIGNETNLLRKILSIRDYVYDKLDYGIKPYIDPPDVVLERGVGSCGEYVGVLLALLRLNGIACRTVGRYKCPPHPERKGVPLQPDYNHVWLEFYVPGIGWIPMESNPDDNEEGGLHPMRFFMGLAWHHIELGKGIRFESLRLDGVPIHKSKIPLGDLALNHVRFTILDELPPPNPEE</sequence>
<evidence type="ECO:0000313" key="3">
    <source>
        <dbReference type="Proteomes" id="UP000500857"/>
    </source>
</evidence>
<organism evidence="2 3">
    <name type="scientific">Oxynema aestuarii AP17</name>
    <dbReference type="NCBI Taxonomy" id="2064643"/>
    <lineage>
        <taxon>Bacteria</taxon>
        <taxon>Bacillati</taxon>
        <taxon>Cyanobacteriota</taxon>
        <taxon>Cyanophyceae</taxon>
        <taxon>Oscillatoriophycideae</taxon>
        <taxon>Oscillatoriales</taxon>
        <taxon>Oscillatoriaceae</taxon>
        <taxon>Oxynema</taxon>
        <taxon>Oxynema aestuarii</taxon>
    </lineage>
</organism>
<dbReference type="Proteomes" id="UP000500857">
    <property type="component" value="Chromosome"/>
</dbReference>
<dbReference type="SUPFAM" id="SSF63825">
    <property type="entry name" value="YWTD domain"/>
    <property type="match status" value="1"/>
</dbReference>